<sequence>MHSHIDWHLDLGFAIVFAEDIAGTKAANPVPKQWDELCPIYNASNPSALSQGAKKQNLMVGIAQP</sequence>
<accession>A0ABR3JFM2</accession>
<protein>
    <recommendedName>
        <fullName evidence="3">Laccase</fullName>
    </recommendedName>
</protein>
<evidence type="ECO:0000313" key="2">
    <source>
        <dbReference type="Proteomes" id="UP001556367"/>
    </source>
</evidence>
<evidence type="ECO:0008006" key="3">
    <source>
        <dbReference type="Google" id="ProtNLM"/>
    </source>
</evidence>
<dbReference type="EMBL" id="JASNQZ010000008">
    <property type="protein sequence ID" value="KAL0954255.1"/>
    <property type="molecule type" value="Genomic_DNA"/>
</dbReference>
<keyword evidence="2" id="KW-1185">Reference proteome</keyword>
<evidence type="ECO:0000313" key="1">
    <source>
        <dbReference type="EMBL" id="KAL0954255.1"/>
    </source>
</evidence>
<dbReference type="Gene3D" id="2.60.40.420">
    <property type="entry name" value="Cupredoxins - blue copper proteins"/>
    <property type="match status" value="1"/>
</dbReference>
<proteinExistence type="predicted"/>
<dbReference type="InterPro" id="IPR008972">
    <property type="entry name" value="Cupredoxin"/>
</dbReference>
<reference evidence="2" key="1">
    <citation type="submission" date="2024-06" db="EMBL/GenBank/DDBJ databases">
        <title>Multi-omics analyses provide insights into the biosynthesis of the anticancer antibiotic pleurotin in Hohenbuehelia grisea.</title>
        <authorList>
            <person name="Weaver J.A."/>
            <person name="Alberti F."/>
        </authorList>
    </citation>
    <scope>NUCLEOTIDE SEQUENCE [LARGE SCALE GENOMIC DNA]</scope>
    <source>
        <strain evidence="2">T-177</strain>
    </source>
</reference>
<dbReference type="Proteomes" id="UP001556367">
    <property type="component" value="Unassembled WGS sequence"/>
</dbReference>
<name>A0ABR3JFM2_9AGAR</name>
<gene>
    <name evidence="1" type="ORF">HGRIS_005383</name>
</gene>
<organism evidence="1 2">
    <name type="scientific">Hohenbuehelia grisea</name>
    <dbReference type="NCBI Taxonomy" id="104357"/>
    <lineage>
        <taxon>Eukaryota</taxon>
        <taxon>Fungi</taxon>
        <taxon>Dikarya</taxon>
        <taxon>Basidiomycota</taxon>
        <taxon>Agaricomycotina</taxon>
        <taxon>Agaricomycetes</taxon>
        <taxon>Agaricomycetidae</taxon>
        <taxon>Agaricales</taxon>
        <taxon>Pleurotineae</taxon>
        <taxon>Pleurotaceae</taxon>
        <taxon>Hohenbuehelia</taxon>
    </lineage>
</organism>
<dbReference type="SUPFAM" id="SSF49503">
    <property type="entry name" value="Cupredoxins"/>
    <property type="match status" value="1"/>
</dbReference>
<comment type="caution">
    <text evidence="1">The sequence shown here is derived from an EMBL/GenBank/DDBJ whole genome shotgun (WGS) entry which is preliminary data.</text>
</comment>